<name>A0A4D6C466_9CHLO</name>
<dbReference type="Pfam" id="PF00177">
    <property type="entry name" value="Ribosomal_S7"/>
    <property type="match status" value="1"/>
</dbReference>
<dbReference type="PANTHER" id="PTHR11205">
    <property type="entry name" value="RIBOSOMAL PROTEIN S7"/>
    <property type="match status" value="1"/>
</dbReference>
<dbReference type="InterPro" id="IPR036823">
    <property type="entry name" value="Ribosomal_uS7_dom_sf"/>
</dbReference>
<dbReference type="SUPFAM" id="SSF47973">
    <property type="entry name" value="Ribosomal protein S7"/>
    <property type="match status" value="1"/>
</dbReference>
<evidence type="ECO:0000256" key="3">
    <source>
        <dbReference type="ARBA" id="ARBA00023274"/>
    </source>
</evidence>
<proteinExistence type="inferred from homology"/>
<accession>A0A4D6C466</accession>
<protein>
    <submittedName>
        <fullName evidence="5">Ribosomal protein S7</fullName>
    </submittedName>
</protein>
<dbReference type="GeneID" id="40351490"/>
<evidence type="ECO:0000313" key="5">
    <source>
        <dbReference type="EMBL" id="QBX98546.1"/>
    </source>
</evidence>
<dbReference type="EMBL" id="MK086000">
    <property type="protein sequence ID" value="QBX98546.1"/>
    <property type="molecule type" value="Genomic_DNA"/>
</dbReference>
<keyword evidence="3" id="KW-0687">Ribonucleoprotein</keyword>
<dbReference type="AlphaFoldDB" id="A0A4D6C466"/>
<organism evidence="5">
    <name type="scientific">Picocystis salinarum</name>
    <dbReference type="NCBI Taxonomy" id="88271"/>
    <lineage>
        <taxon>Eukaryota</taxon>
        <taxon>Viridiplantae</taxon>
        <taxon>Chlorophyta</taxon>
        <taxon>Picocystophyceae</taxon>
        <taxon>Picocystales</taxon>
        <taxon>Picocystaceae</taxon>
        <taxon>Picocystis</taxon>
    </lineage>
</organism>
<dbReference type="GO" id="GO:0005840">
    <property type="term" value="C:ribosome"/>
    <property type="evidence" value="ECO:0007669"/>
    <property type="project" value="UniProtKB-KW"/>
</dbReference>
<dbReference type="RefSeq" id="YP_009646639.1">
    <property type="nucleotide sequence ID" value="NC_042491.1"/>
</dbReference>
<dbReference type="GO" id="GO:1990904">
    <property type="term" value="C:ribonucleoprotein complex"/>
    <property type="evidence" value="ECO:0007669"/>
    <property type="project" value="UniProtKB-KW"/>
</dbReference>
<dbReference type="InterPro" id="IPR023798">
    <property type="entry name" value="Ribosomal_uS7_dom"/>
</dbReference>
<feature type="domain" description="Small ribosomal subunit protein uS7" evidence="4">
    <location>
        <begin position="7"/>
        <end position="142"/>
    </location>
</feature>
<comment type="similarity">
    <text evidence="1">Belongs to the universal ribosomal protein uS7 family.</text>
</comment>
<dbReference type="PIRSF" id="PIRSF002122">
    <property type="entry name" value="RPS7p_RPS7a_RPS5e_RPS7o"/>
    <property type="match status" value="1"/>
</dbReference>
<evidence type="ECO:0000256" key="1">
    <source>
        <dbReference type="ARBA" id="ARBA00007151"/>
    </source>
</evidence>
<dbReference type="GO" id="GO:0006412">
    <property type="term" value="P:translation"/>
    <property type="evidence" value="ECO:0007669"/>
    <property type="project" value="InterPro"/>
</dbReference>
<reference evidence="5" key="1">
    <citation type="journal article" date="2019" name="Genome Biol. Evol.">
        <title>Tracing the Evolution of the Plastome and Mitogenome in the Chloropicophyceae Uncovered Convergent tRNA Gene Losses and a Variant Plastid Genetic Code.</title>
        <authorList>
            <person name="Turmel M."/>
            <person name="Dos Santos A.L."/>
            <person name="Otis C."/>
            <person name="Sergerie R."/>
            <person name="Lemieux C."/>
        </authorList>
    </citation>
    <scope>NUCLEOTIDE SEQUENCE</scope>
</reference>
<keyword evidence="2 5" id="KW-0689">Ribosomal protein</keyword>
<dbReference type="Gene3D" id="1.10.455.10">
    <property type="entry name" value="Ribosomal protein S7 domain"/>
    <property type="match status" value="1"/>
</dbReference>
<evidence type="ECO:0000259" key="4">
    <source>
        <dbReference type="Pfam" id="PF00177"/>
    </source>
</evidence>
<evidence type="ECO:0000256" key="2">
    <source>
        <dbReference type="ARBA" id="ARBA00022980"/>
    </source>
</evidence>
<gene>
    <name evidence="5" type="primary">rps7</name>
</gene>
<dbReference type="InterPro" id="IPR000235">
    <property type="entry name" value="Ribosomal_uS7"/>
</dbReference>
<geneLocation type="mitochondrion" evidence="5"/>
<sequence length="150" mass="17622">MDPSLDTLLQRWVQQLTRHGQRSKAERWVREAQQHFQRQLHLASPQETRVALQRALETLRPTLEVRRVRVGGTTHLVPAPLAPSRQMGVALRWLRDGARQRRKGTARPFAQCLALELVEAYHHRGHALQRKLALHRQAEANRAFSHYRWW</sequence>
<keyword evidence="5" id="KW-0496">Mitochondrion</keyword>